<dbReference type="SUPFAM" id="SSF53474">
    <property type="entry name" value="alpha/beta-Hydrolases"/>
    <property type="match status" value="1"/>
</dbReference>
<name>A0A6G6W9C4_9ACTN</name>
<dbReference type="InterPro" id="IPR029058">
    <property type="entry name" value="AB_hydrolase_fold"/>
</dbReference>
<keyword evidence="2" id="KW-1185">Reference proteome</keyword>
<dbReference type="GO" id="GO:0016747">
    <property type="term" value="F:acyltransferase activity, transferring groups other than amino-acyl groups"/>
    <property type="evidence" value="ECO:0007669"/>
    <property type="project" value="TreeGrafter"/>
</dbReference>
<evidence type="ECO:0000313" key="1">
    <source>
        <dbReference type="EMBL" id="QIG41951.1"/>
    </source>
</evidence>
<dbReference type="PANTHER" id="PTHR48098">
    <property type="entry name" value="ENTEROCHELIN ESTERASE-RELATED"/>
    <property type="match status" value="1"/>
</dbReference>
<organism evidence="1 2">
    <name type="scientific">Nocardioides anomalus</name>
    <dbReference type="NCBI Taxonomy" id="2712223"/>
    <lineage>
        <taxon>Bacteria</taxon>
        <taxon>Bacillati</taxon>
        <taxon>Actinomycetota</taxon>
        <taxon>Actinomycetes</taxon>
        <taxon>Propionibacteriales</taxon>
        <taxon>Nocardioidaceae</taxon>
        <taxon>Nocardioides</taxon>
    </lineage>
</organism>
<dbReference type="RefSeq" id="WP_165228770.1">
    <property type="nucleotide sequence ID" value="NZ_CP049257.1"/>
</dbReference>
<dbReference type="AlphaFoldDB" id="A0A6G6W9C4"/>
<sequence>MAVLTCDLFSDSLARGTTITVVLPQSTEEQIGVEALEAVEEVENAGPPPVLYLLHGLSDDHTAWTRYTSIERYATQRGLAVVMPAADRSFYANEAHGHRYWDWVSEELPRVVGEFFRVSQAPEDTFVAGLSMGGYGALKLALTHPDRYAAAASLSGALDVAFIAGQPDRDELVGRVWDHEITPENDLFALLEAAPSVPPLHVSCGTEDWLLRANRRFLAAAEARGVDVTADLRPGGHEWALWDAVVQDVIAWLPLR</sequence>
<dbReference type="EMBL" id="CP049257">
    <property type="protein sequence ID" value="QIG41951.1"/>
    <property type="molecule type" value="Genomic_DNA"/>
</dbReference>
<dbReference type="Pfam" id="PF00756">
    <property type="entry name" value="Esterase"/>
    <property type="match status" value="1"/>
</dbReference>
<dbReference type="KEGG" id="nano:G5V58_03410"/>
<protein>
    <submittedName>
        <fullName evidence="1">Esterase family protein</fullName>
    </submittedName>
</protein>
<reference evidence="1 2" key="1">
    <citation type="submission" date="2020-02" db="EMBL/GenBank/DDBJ databases">
        <title>Full genome sequence of Nocardioides sp. R-3366.</title>
        <authorList>
            <person name="Im W.-T."/>
        </authorList>
    </citation>
    <scope>NUCLEOTIDE SEQUENCE [LARGE SCALE GENOMIC DNA]</scope>
    <source>
        <strain evidence="1 2">R-3366</strain>
    </source>
</reference>
<dbReference type="InterPro" id="IPR050583">
    <property type="entry name" value="Mycobacterial_A85_antigen"/>
</dbReference>
<dbReference type="InterPro" id="IPR000801">
    <property type="entry name" value="Esterase-like"/>
</dbReference>
<dbReference type="PANTHER" id="PTHR48098:SF1">
    <property type="entry name" value="DIACYLGLYCEROL ACYLTRANSFERASE_MYCOLYLTRANSFERASE AG85A"/>
    <property type="match status" value="1"/>
</dbReference>
<accession>A0A6G6W9C4</accession>
<dbReference type="Proteomes" id="UP000502996">
    <property type="component" value="Chromosome"/>
</dbReference>
<dbReference type="Gene3D" id="3.40.50.1820">
    <property type="entry name" value="alpha/beta hydrolase"/>
    <property type="match status" value="1"/>
</dbReference>
<proteinExistence type="predicted"/>
<gene>
    <name evidence="1" type="ORF">G5V58_03410</name>
</gene>
<evidence type="ECO:0000313" key="2">
    <source>
        <dbReference type="Proteomes" id="UP000502996"/>
    </source>
</evidence>